<accession>A0ACB8TU59</accession>
<proteinExistence type="predicted"/>
<protein>
    <submittedName>
        <fullName evidence="1">Uncharacterized protein</fullName>
    </submittedName>
</protein>
<keyword evidence="2" id="KW-1185">Reference proteome</keyword>
<evidence type="ECO:0000313" key="2">
    <source>
        <dbReference type="Proteomes" id="UP001055072"/>
    </source>
</evidence>
<dbReference type="Proteomes" id="UP001055072">
    <property type="component" value="Unassembled WGS sequence"/>
</dbReference>
<gene>
    <name evidence="1" type="ORF">BDY19DRAFT_996518</name>
</gene>
<reference evidence="1" key="1">
    <citation type="journal article" date="2021" name="Environ. Microbiol.">
        <title>Gene family expansions and transcriptome signatures uncover fungal adaptations to wood decay.</title>
        <authorList>
            <person name="Hage H."/>
            <person name="Miyauchi S."/>
            <person name="Viragh M."/>
            <person name="Drula E."/>
            <person name="Min B."/>
            <person name="Chaduli D."/>
            <person name="Navarro D."/>
            <person name="Favel A."/>
            <person name="Norest M."/>
            <person name="Lesage-Meessen L."/>
            <person name="Balint B."/>
            <person name="Merenyi Z."/>
            <person name="de Eugenio L."/>
            <person name="Morin E."/>
            <person name="Martinez A.T."/>
            <person name="Baldrian P."/>
            <person name="Stursova M."/>
            <person name="Martinez M.J."/>
            <person name="Novotny C."/>
            <person name="Magnuson J.K."/>
            <person name="Spatafora J.W."/>
            <person name="Maurice S."/>
            <person name="Pangilinan J."/>
            <person name="Andreopoulos W."/>
            <person name="LaButti K."/>
            <person name="Hundley H."/>
            <person name="Na H."/>
            <person name="Kuo A."/>
            <person name="Barry K."/>
            <person name="Lipzen A."/>
            <person name="Henrissat B."/>
            <person name="Riley R."/>
            <person name="Ahrendt S."/>
            <person name="Nagy L.G."/>
            <person name="Grigoriev I.V."/>
            <person name="Martin F."/>
            <person name="Rosso M.N."/>
        </authorList>
    </citation>
    <scope>NUCLEOTIDE SEQUENCE</scope>
    <source>
        <strain evidence="1">CBS 384.51</strain>
    </source>
</reference>
<organism evidence="1 2">
    <name type="scientific">Irpex rosettiformis</name>
    <dbReference type="NCBI Taxonomy" id="378272"/>
    <lineage>
        <taxon>Eukaryota</taxon>
        <taxon>Fungi</taxon>
        <taxon>Dikarya</taxon>
        <taxon>Basidiomycota</taxon>
        <taxon>Agaricomycotina</taxon>
        <taxon>Agaricomycetes</taxon>
        <taxon>Polyporales</taxon>
        <taxon>Irpicaceae</taxon>
        <taxon>Irpex</taxon>
    </lineage>
</organism>
<sequence>MTPLYSPPLSPRAVKRKWPANGVHGPSVRSCRSRTMESGFSVFSSVLPGDAFVNAGPSGVDGSMHVERSPPFLSQSILTESATSATFSFKLDDIAPSWPIPESFPTAIPALPPSLSVLPSPSILAPLPPSALAPLPSSVPFPLPPSVPSPLPLSVPDPLPLFTLDPPSPFVPDPPSPSINKSLTRLTQETHARAAAQLQSKQDNSQTGRSYSRHVRNYEKFWVREQQTRAAADSTWVDVPAFPITATKVALFLDYEMKRPKLKPNQQIEPGATVGKYHIQQAISALEDWRTKNVHRFPDEREMLQPFRTDWRISQLESLAKSVELQRVANAQTLKAAGGFADTYTTEEVLKCSLFFITDRGTGRQHIFVSLRDRAMFLIAAQSAFRGESSRILLWSDCYQQIVPMNDVHIGFKVPVLGMMALNAKHNQHGRLDEHGVMRHTDTR</sequence>
<comment type="caution">
    <text evidence="1">The sequence shown here is derived from an EMBL/GenBank/DDBJ whole genome shotgun (WGS) entry which is preliminary data.</text>
</comment>
<name>A0ACB8TU59_9APHY</name>
<evidence type="ECO:0000313" key="1">
    <source>
        <dbReference type="EMBL" id="KAI0085603.1"/>
    </source>
</evidence>
<dbReference type="EMBL" id="MU274929">
    <property type="protein sequence ID" value="KAI0085603.1"/>
    <property type="molecule type" value="Genomic_DNA"/>
</dbReference>